<reference evidence="16" key="1">
    <citation type="journal article" date="2020" name="Stud. Mycol.">
        <title>101 Dothideomycetes genomes: a test case for predicting lifestyles and emergence of pathogens.</title>
        <authorList>
            <person name="Haridas S."/>
            <person name="Albert R."/>
            <person name="Binder M."/>
            <person name="Bloem J."/>
            <person name="Labutti K."/>
            <person name="Salamov A."/>
            <person name="Andreopoulos B."/>
            <person name="Baker S."/>
            <person name="Barry K."/>
            <person name="Bills G."/>
            <person name="Bluhm B."/>
            <person name="Cannon C."/>
            <person name="Castanera R."/>
            <person name="Culley D."/>
            <person name="Daum C."/>
            <person name="Ezra D."/>
            <person name="Gonzalez J."/>
            <person name="Henrissat B."/>
            <person name="Kuo A."/>
            <person name="Liang C."/>
            <person name="Lipzen A."/>
            <person name="Lutzoni F."/>
            <person name="Magnuson J."/>
            <person name="Mondo S."/>
            <person name="Nolan M."/>
            <person name="Ohm R."/>
            <person name="Pangilinan J."/>
            <person name="Park H.-J."/>
            <person name="Ramirez L."/>
            <person name="Alfaro M."/>
            <person name="Sun H."/>
            <person name="Tritt A."/>
            <person name="Yoshinaga Y."/>
            <person name="Zwiers L.-H."/>
            <person name="Turgeon B."/>
            <person name="Goodwin S."/>
            <person name="Spatafora J."/>
            <person name="Crous P."/>
            <person name="Grigoriev I."/>
        </authorList>
    </citation>
    <scope>NUCLEOTIDE SEQUENCE</scope>
    <source>
        <strain evidence="16">CBS 480.64</strain>
    </source>
</reference>
<feature type="compositionally biased region" description="Pro residues" evidence="13">
    <location>
        <begin position="827"/>
        <end position="838"/>
    </location>
</feature>
<keyword evidence="10" id="KW-0406">Ion transport</keyword>
<dbReference type="SFLD" id="SFLDS00052">
    <property type="entry name" value="Ferric_Reductase_Domain"/>
    <property type="match status" value="1"/>
</dbReference>
<dbReference type="GO" id="GO:0015677">
    <property type="term" value="P:copper ion import"/>
    <property type="evidence" value="ECO:0007669"/>
    <property type="project" value="TreeGrafter"/>
</dbReference>
<accession>A0A6A7BTJ7</accession>
<sequence length="909" mass="101812">MPALLLERIAGPSVANQRDPWTESGKYARAWSYFAVVLLALTTLWRWFQFWNDRVRTAAHTDAVEAEIEKMVSGSREPTQSDQRSETFATAGISYRPFNIILAVFRWFTYRPLPTVKVTKNWTIAPSLSTILLVFAATVFVLLFCFLPRPLYRPDIRFGSPPLAIRAGMLAVATIPWIVALGTKGNLISYMTGIGHERLNVLHRWLAYICLLLSLIHMIPFYVTPIWSSQASITTFKSFIKPGNFYYYGTGLACIVPLFFLSLHSFAPLRRRFYEGFRVLHVPVSIVFVGMLFWHCKNYLSSWSYLFATIGVWTISWLIRVWSLNWSSPTRISFLVGEESAITVLPENGVKITIPTRMRWRPGQFVYIRMPAVELWGSHPFTIASLWDEDMPSEYGEEFRDMILVFRPWAGFTRKVLDTALDHGPWHTYQAFLDGPYGGMRRQLASFDHVILIAGGSGITAIVSYLLDLVKRLRTGRAVAQNVELIWTMKRPETMEWFREELRTCKEFAPIGSVSCRFYITGATRATAVATPTRPLSVLHDRVNGVFQQIAENRYMAQSNPTSARSRPTSFLSQRSGRHLSPEAARRVSPSPSQFLHPESARNITPQTQATRRANSNSSHGSQPQPQPSTNEPPALEVNRPRPKSELLSPPSSAITNQKRSHRYSLPLPRAASPSNHTSTNNNKRRRSSRSSSLSIITSTPHLPPHPTLHERRRARPNSIDITLAQGPLPAERPTELYNGGLAFPRTPTEMEKGLLRLAFLPNSVAGGKRISQGRGQRISQVAAAHTRSEISTDGGEVAMEGYTALPAMPTAGEPLGVHSGVSPGAPTRPPSGAPSAPPQNWSSIEYGRPDLKFWLREAGENWSGKVCVFVCGPAGMRRDVKSAVAGLQHLVWDGRVDEVFCNCEDYAL</sequence>
<keyword evidence="6 14" id="KW-0812">Transmembrane</keyword>
<feature type="transmembrane region" description="Helical" evidence="14">
    <location>
        <begin position="245"/>
        <end position="267"/>
    </location>
</feature>
<feature type="domain" description="FAD-binding FR-type" evidence="15">
    <location>
        <begin position="329"/>
        <end position="443"/>
    </location>
</feature>
<protein>
    <recommendedName>
        <fullName evidence="3">ferric-chelate reductase (NADPH)</fullName>
        <ecNumber evidence="3">1.16.1.9</ecNumber>
    </recommendedName>
</protein>
<evidence type="ECO:0000256" key="14">
    <source>
        <dbReference type="SAM" id="Phobius"/>
    </source>
</evidence>
<evidence type="ECO:0000256" key="5">
    <source>
        <dbReference type="ARBA" id="ARBA00022475"/>
    </source>
</evidence>
<dbReference type="InterPro" id="IPR017927">
    <property type="entry name" value="FAD-bd_FR_type"/>
</dbReference>
<evidence type="ECO:0000256" key="10">
    <source>
        <dbReference type="ARBA" id="ARBA00023065"/>
    </source>
</evidence>
<comment type="catalytic activity">
    <reaction evidence="12">
        <text>2 a Fe(II)-siderophore + NADP(+) + H(+) = 2 a Fe(III)-siderophore + NADPH</text>
        <dbReference type="Rhea" id="RHEA:28795"/>
        <dbReference type="Rhea" id="RHEA-COMP:11342"/>
        <dbReference type="Rhea" id="RHEA-COMP:11344"/>
        <dbReference type="ChEBI" id="CHEBI:15378"/>
        <dbReference type="ChEBI" id="CHEBI:29033"/>
        <dbReference type="ChEBI" id="CHEBI:29034"/>
        <dbReference type="ChEBI" id="CHEBI:57783"/>
        <dbReference type="ChEBI" id="CHEBI:58349"/>
        <dbReference type="EC" id="1.16.1.9"/>
    </reaction>
</comment>
<evidence type="ECO:0000256" key="4">
    <source>
        <dbReference type="ARBA" id="ARBA00022448"/>
    </source>
</evidence>
<comment type="subcellular location">
    <subcellularLocation>
        <location evidence="1">Cell membrane</location>
        <topology evidence="1">Multi-pass membrane protein</topology>
    </subcellularLocation>
</comment>
<feature type="compositionally biased region" description="Low complexity" evidence="13">
    <location>
        <begin position="690"/>
        <end position="701"/>
    </location>
</feature>
<dbReference type="InterPro" id="IPR039261">
    <property type="entry name" value="FNR_nucleotide-bd"/>
</dbReference>
<dbReference type="GO" id="GO:0052851">
    <property type="term" value="F:ferric-chelate reductase (NADPH) activity"/>
    <property type="evidence" value="ECO:0007669"/>
    <property type="project" value="UniProtKB-EC"/>
</dbReference>
<evidence type="ECO:0000256" key="9">
    <source>
        <dbReference type="ARBA" id="ARBA00023002"/>
    </source>
</evidence>
<dbReference type="InterPro" id="IPR013121">
    <property type="entry name" value="Fe_red_NAD-bd_6"/>
</dbReference>
<dbReference type="InterPro" id="IPR013130">
    <property type="entry name" value="Fe3_Rdtase_TM_dom"/>
</dbReference>
<keyword evidence="9" id="KW-0560">Oxidoreductase</keyword>
<dbReference type="CDD" id="cd06186">
    <property type="entry name" value="NOX_Duox_like_FAD_NADP"/>
    <property type="match status" value="1"/>
</dbReference>
<keyword evidence="8 14" id="KW-1133">Transmembrane helix</keyword>
<feature type="compositionally biased region" description="Polar residues" evidence="13">
    <location>
        <begin position="602"/>
        <end position="615"/>
    </location>
</feature>
<feature type="transmembrane region" description="Helical" evidence="14">
    <location>
        <begin position="30"/>
        <end position="48"/>
    </location>
</feature>
<dbReference type="SFLD" id="SFLDG01168">
    <property type="entry name" value="Ferric_reductase_subgroup_(FRE"/>
    <property type="match status" value="1"/>
</dbReference>
<dbReference type="SUPFAM" id="SSF52343">
    <property type="entry name" value="Ferredoxin reductase-like, C-terminal NADP-linked domain"/>
    <property type="match status" value="1"/>
</dbReference>
<dbReference type="PROSITE" id="PS51384">
    <property type="entry name" value="FAD_FR"/>
    <property type="match status" value="1"/>
</dbReference>
<keyword evidence="11 14" id="KW-0472">Membrane</keyword>
<dbReference type="GO" id="GO:0005886">
    <property type="term" value="C:plasma membrane"/>
    <property type="evidence" value="ECO:0007669"/>
    <property type="project" value="UniProtKB-SubCell"/>
</dbReference>
<evidence type="ECO:0000256" key="2">
    <source>
        <dbReference type="ARBA" id="ARBA00006278"/>
    </source>
</evidence>
<keyword evidence="17" id="KW-1185">Reference proteome</keyword>
<keyword evidence="5" id="KW-1003">Cell membrane</keyword>
<evidence type="ECO:0000256" key="1">
    <source>
        <dbReference type="ARBA" id="ARBA00004651"/>
    </source>
</evidence>
<evidence type="ECO:0000256" key="13">
    <source>
        <dbReference type="SAM" id="MobiDB-lite"/>
    </source>
</evidence>
<feature type="compositionally biased region" description="Polar residues" evidence="13">
    <location>
        <begin position="556"/>
        <end position="575"/>
    </location>
</feature>
<feature type="transmembrane region" description="Helical" evidence="14">
    <location>
        <begin position="279"/>
        <end position="296"/>
    </location>
</feature>
<keyword evidence="7" id="KW-0249">Electron transport</keyword>
<feature type="transmembrane region" description="Helical" evidence="14">
    <location>
        <begin position="130"/>
        <end position="151"/>
    </location>
</feature>
<dbReference type="Pfam" id="PF01794">
    <property type="entry name" value="Ferric_reduct"/>
    <property type="match status" value="1"/>
</dbReference>
<dbReference type="EMBL" id="MU006019">
    <property type="protein sequence ID" value="KAF2858045.1"/>
    <property type="molecule type" value="Genomic_DNA"/>
</dbReference>
<dbReference type="Gene3D" id="3.40.50.80">
    <property type="entry name" value="Nucleotide-binding domain of ferredoxin-NADP reductase (FNR) module"/>
    <property type="match status" value="2"/>
</dbReference>
<evidence type="ECO:0000256" key="3">
    <source>
        <dbReference type="ARBA" id="ARBA00012668"/>
    </source>
</evidence>
<keyword evidence="4" id="KW-0813">Transport</keyword>
<dbReference type="GO" id="GO:0006826">
    <property type="term" value="P:iron ion transport"/>
    <property type="evidence" value="ECO:0007669"/>
    <property type="project" value="TreeGrafter"/>
</dbReference>
<evidence type="ECO:0000313" key="16">
    <source>
        <dbReference type="EMBL" id="KAF2858045.1"/>
    </source>
</evidence>
<dbReference type="Pfam" id="PF08022">
    <property type="entry name" value="FAD_binding_8"/>
    <property type="match status" value="1"/>
</dbReference>
<feature type="transmembrane region" description="Helical" evidence="14">
    <location>
        <begin position="163"/>
        <end position="184"/>
    </location>
</feature>
<feature type="transmembrane region" description="Helical" evidence="14">
    <location>
        <begin position="302"/>
        <end position="322"/>
    </location>
</feature>
<evidence type="ECO:0000313" key="17">
    <source>
        <dbReference type="Proteomes" id="UP000799421"/>
    </source>
</evidence>
<name>A0A6A7BTJ7_9PEZI</name>
<dbReference type="OrthoDB" id="167398at2759"/>
<evidence type="ECO:0000256" key="12">
    <source>
        <dbReference type="ARBA" id="ARBA00048483"/>
    </source>
</evidence>
<dbReference type="AlphaFoldDB" id="A0A6A7BTJ7"/>
<evidence type="ECO:0000256" key="11">
    <source>
        <dbReference type="ARBA" id="ARBA00023136"/>
    </source>
</evidence>
<evidence type="ECO:0000256" key="6">
    <source>
        <dbReference type="ARBA" id="ARBA00022692"/>
    </source>
</evidence>
<feature type="region of interest" description="Disordered" evidence="13">
    <location>
        <begin position="811"/>
        <end position="843"/>
    </location>
</feature>
<dbReference type="GO" id="GO:0006879">
    <property type="term" value="P:intracellular iron ion homeostasis"/>
    <property type="evidence" value="ECO:0007669"/>
    <property type="project" value="TreeGrafter"/>
</dbReference>
<dbReference type="InterPro" id="IPR051410">
    <property type="entry name" value="Ferric/Cupric_Reductase"/>
</dbReference>
<dbReference type="Proteomes" id="UP000799421">
    <property type="component" value="Unassembled WGS sequence"/>
</dbReference>
<feature type="region of interest" description="Disordered" evidence="13">
    <location>
        <begin position="556"/>
        <end position="718"/>
    </location>
</feature>
<dbReference type="EC" id="1.16.1.9" evidence="3"/>
<proteinExistence type="inferred from homology"/>
<dbReference type="PANTHER" id="PTHR32361">
    <property type="entry name" value="FERRIC/CUPRIC REDUCTASE TRANSMEMBRANE COMPONENT"/>
    <property type="match status" value="1"/>
</dbReference>
<feature type="transmembrane region" description="Helical" evidence="14">
    <location>
        <begin position="205"/>
        <end position="225"/>
    </location>
</feature>
<dbReference type="SUPFAM" id="SSF63380">
    <property type="entry name" value="Riboflavin synthase domain-like"/>
    <property type="match status" value="1"/>
</dbReference>
<dbReference type="Pfam" id="PF08030">
    <property type="entry name" value="NAD_binding_6"/>
    <property type="match status" value="2"/>
</dbReference>
<evidence type="ECO:0000256" key="7">
    <source>
        <dbReference type="ARBA" id="ARBA00022982"/>
    </source>
</evidence>
<evidence type="ECO:0000259" key="15">
    <source>
        <dbReference type="PROSITE" id="PS51384"/>
    </source>
</evidence>
<dbReference type="InterPro" id="IPR013112">
    <property type="entry name" value="FAD-bd_8"/>
</dbReference>
<dbReference type="InterPro" id="IPR017938">
    <property type="entry name" value="Riboflavin_synthase-like_b-brl"/>
</dbReference>
<evidence type="ECO:0000256" key="8">
    <source>
        <dbReference type="ARBA" id="ARBA00022989"/>
    </source>
</evidence>
<gene>
    <name evidence="16" type="ORF">K470DRAFT_296661</name>
</gene>
<comment type="similarity">
    <text evidence="2">Belongs to the ferric reductase (FRE) family.</text>
</comment>
<dbReference type="PANTHER" id="PTHR32361:SF23">
    <property type="entry name" value="FERRIC-CHELATE REDUCTASE"/>
    <property type="match status" value="1"/>
</dbReference>
<feature type="transmembrane region" description="Helical" evidence="14">
    <location>
        <begin position="450"/>
        <end position="467"/>
    </location>
</feature>
<organism evidence="16 17">
    <name type="scientific">Piedraia hortae CBS 480.64</name>
    <dbReference type="NCBI Taxonomy" id="1314780"/>
    <lineage>
        <taxon>Eukaryota</taxon>
        <taxon>Fungi</taxon>
        <taxon>Dikarya</taxon>
        <taxon>Ascomycota</taxon>
        <taxon>Pezizomycotina</taxon>
        <taxon>Dothideomycetes</taxon>
        <taxon>Dothideomycetidae</taxon>
        <taxon>Capnodiales</taxon>
        <taxon>Piedraiaceae</taxon>
        <taxon>Piedraia</taxon>
    </lineage>
</organism>